<evidence type="ECO:0000313" key="1">
    <source>
        <dbReference type="EMBL" id="RDS81687.1"/>
    </source>
</evidence>
<accession>A0A370X0A2</accession>
<protein>
    <submittedName>
        <fullName evidence="1">Uncharacterized protein</fullName>
    </submittedName>
</protein>
<gene>
    <name evidence="1" type="ORF">DWU98_10735</name>
</gene>
<comment type="caution">
    <text evidence="1">The sequence shown here is derived from an EMBL/GenBank/DDBJ whole genome shotgun (WGS) entry which is preliminary data.</text>
</comment>
<evidence type="ECO:0000313" key="2">
    <source>
        <dbReference type="Proteomes" id="UP000254258"/>
    </source>
</evidence>
<dbReference type="AlphaFoldDB" id="A0A370X0A2"/>
<sequence length="431" mass="47862">MFIPSSDSRAHAGYVSAADEQADLSPAAPNPFTAPGRGSQPFAVFSATAFPTGGTQKGWGEADSATHAYVSPDGRSKTWTTIGQDRARKNHPFMQKVVQFKSSSGLTVVDKTRTHWTIATSKDGKTRDVHYQTTLDEAVYDTNGRECAHHKRSFNGSFETDQPLPFEPPATWRSEESRFNHDRARAHPDVRRRMAQESPDEPVLSSVITEDEAPEGIEDSKATRERCANRTKKAKLARLSAHPAERRAVKRALRKGIETATAALAQVDRHWDAKTLAHMRELFGDDVQGDDVRADIKAKLASTLDAMKKTWGNKGANIYLDGSTAPTEYTAYVTREKSRYTGQLVMSSYVLENHPGRVTQSLIHEHVHLGCHLRDQWYVKRDEHGDFYRKPKSCSTRPLPPLRAQYAVNNTDSIAHAATVLAANKNGDLEA</sequence>
<name>A0A370X0A2_9GAMM</name>
<dbReference type="RefSeq" id="WP_115495556.1">
    <property type="nucleotide sequence ID" value="NZ_QRBE01000005.1"/>
</dbReference>
<dbReference type="Proteomes" id="UP000254258">
    <property type="component" value="Unassembled WGS sequence"/>
</dbReference>
<reference evidence="1 2" key="1">
    <citation type="submission" date="2018-07" db="EMBL/GenBank/DDBJ databases">
        <title>Dyella monticola sp. nov. and Dyella psychrodurans sp. nov. isolated from monsoon evergreen broad-leaved forest soil of Dinghu Mountain, China.</title>
        <authorList>
            <person name="Gao Z."/>
            <person name="Qiu L."/>
        </authorList>
    </citation>
    <scope>NUCLEOTIDE SEQUENCE [LARGE SCALE GENOMIC DNA]</scope>
    <source>
        <strain evidence="1 2">4G-K06</strain>
    </source>
</reference>
<keyword evidence="2" id="KW-1185">Reference proteome</keyword>
<dbReference type="EMBL" id="QRBE01000005">
    <property type="protein sequence ID" value="RDS81687.1"/>
    <property type="molecule type" value="Genomic_DNA"/>
</dbReference>
<proteinExistence type="predicted"/>
<organism evidence="1 2">
    <name type="scientific">Dyella monticola</name>
    <dbReference type="NCBI Taxonomy" id="1927958"/>
    <lineage>
        <taxon>Bacteria</taxon>
        <taxon>Pseudomonadati</taxon>
        <taxon>Pseudomonadota</taxon>
        <taxon>Gammaproteobacteria</taxon>
        <taxon>Lysobacterales</taxon>
        <taxon>Rhodanobacteraceae</taxon>
        <taxon>Dyella</taxon>
    </lineage>
</organism>